<dbReference type="EMBL" id="PKSG01000515">
    <property type="protein sequence ID" value="POR34557.1"/>
    <property type="molecule type" value="Genomic_DNA"/>
</dbReference>
<protein>
    <recommendedName>
        <fullName evidence="3">Signal peptidase complex subunit 2</fullName>
    </recommendedName>
</protein>
<dbReference type="InterPro" id="IPR009582">
    <property type="entry name" value="Spc2/SPCS2"/>
</dbReference>
<comment type="similarity">
    <text evidence="2">Belongs to the SPCS2 family.</text>
</comment>
<evidence type="ECO:0000256" key="8">
    <source>
        <dbReference type="ARBA" id="ARBA00045608"/>
    </source>
</evidence>
<dbReference type="GO" id="GO:0005787">
    <property type="term" value="C:signal peptidase complex"/>
    <property type="evidence" value="ECO:0007669"/>
    <property type="project" value="InterPro"/>
</dbReference>
<evidence type="ECO:0000256" key="10">
    <source>
        <dbReference type="SAM" id="Phobius"/>
    </source>
</evidence>
<evidence type="ECO:0000313" key="11">
    <source>
        <dbReference type="EMBL" id="POR34557.1"/>
    </source>
</evidence>
<reference evidence="11 12" key="1">
    <citation type="submission" date="2018-01" db="EMBL/GenBank/DDBJ databases">
        <title>Harnessing the power of phylogenomics to disentangle the directionality and signatures of interkingdom host jumping in the parasitic fungal genus Tolypocladium.</title>
        <authorList>
            <person name="Quandt C.A."/>
            <person name="Patterson W."/>
            <person name="Spatafora J.W."/>
        </authorList>
    </citation>
    <scope>NUCLEOTIDE SEQUENCE [LARGE SCALE GENOMIC DNA]</scope>
    <source>
        <strain evidence="11 12">NRBC 100945</strain>
    </source>
</reference>
<proteinExistence type="inferred from homology"/>
<dbReference type="AlphaFoldDB" id="A0A2S4KWM5"/>
<keyword evidence="12" id="KW-1185">Reference proteome</keyword>
<evidence type="ECO:0000256" key="6">
    <source>
        <dbReference type="ARBA" id="ARBA00022989"/>
    </source>
</evidence>
<keyword evidence="4 10" id="KW-0812">Transmembrane</keyword>
<evidence type="ECO:0000256" key="9">
    <source>
        <dbReference type="SAM" id="MobiDB-lite"/>
    </source>
</evidence>
<dbReference type="Proteomes" id="UP000237481">
    <property type="component" value="Unassembled WGS sequence"/>
</dbReference>
<name>A0A2S4KWM5_9HYPO</name>
<dbReference type="GO" id="GO:0006465">
    <property type="term" value="P:signal peptide processing"/>
    <property type="evidence" value="ECO:0007669"/>
    <property type="project" value="InterPro"/>
</dbReference>
<evidence type="ECO:0000256" key="4">
    <source>
        <dbReference type="ARBA" id="ARBA00022692"/>
    </source>
</evidence>
<comment type="function">
    <text evidence="8">Component of the signal peptidase complex (SPC) which catalyzes the cleavage of N-terminal signal sequences from nascent proteins as they are translocated into the lumen of the endoplasmic reticulum. Enhances the enzymatic activity of SPC and facilitates the interactions between different components of the translocation site.</text>
</comment>
<evidence type="ECO:0000256" key="3">
    <source>
        <dbReference type="ARBA" id="ARBA00017057"/>
    </source>
</evidence>
<dbReference type="GO" id="GO:0045047">
    <property type="term" value="P:protein targeting to ER"/>
    <property type="evidence" value="ECO:0007669"/>
    <property type="project" value="TreeGrafter"/>
</dbReference>
<evidence type="ECO:0000256" key="2">
    <source>
        <dbReference type="ARBA" id="ARBA00007324"/>
    </source>
</evidence>
<keyword evidence="6 10" id="KW-1133">Transmembrane helix</keyword>
<evidence type="ECO:0000313" key="12">
    <source>
        <dbReference type="Proteomes" id="UP000237481"/>
    </source>
</evidence>
<organism evidence="11 12">
    <name type="scientific">Tolypocladium paradoxum</name>
    <dbReference type="NCBI Taxonomy" id="94208"/>
    <lineage>
        <taxon>Eukaryota</taxon>
        <taxon>Fungi</taxon>
        <taxon>Dikarya</taxon>
        <taxon>Ascomycota</taxon>
        <taxon>Pezizomycotina</taxon>
        <taxon>Sordariomycetes</taxon>
        <taxon>Hypocreomycetidae</taxon>
        <taxon>Hypocreales</taxon>
        <taxon>Ophiocordycipitaceae</taxon>
        <taxon>Tolypocladium</taxon>
    </lineage>
</organism>
<feature type="transmembrane region" description="Helical" evidence="10">
    <location>
        <begin position="153"/>
        <end position="172"/>
    </location>
</feature>
<evidence type="ECO:0000256" key="5">
    <source>
        <dbReference type="ARBA" id="ARBA00022824"/>
    </source>
</evidence>
<dbReference type="PANTHER" id="PTHR13085:SF0">
    <property type="entry name" value="SIGNAL PEPTIDASE COMPLEX SUBUNIT 2"/>
    <property type="match status" value="1"/>
</dbReference>
<evidence type="ECO:0000256" key="7">
    <source>
        <dbReference type="ARBA" id="ARBA00023136"/>
    </source>
</evidence>
<sequence>MSSGGAVRTSCLLKTVSGALILPPPLAVGVSTCHHDKATLALQTSAPTYIQVRRTAPGLRTLLPTSQRNRNHGELRKGLPLQPRRHVLPRAHLNPQLKNTSDDAIPNYLNSLKFRQSHFLTDVRLALGYVAFALAAACFLWDYKLGFESTKQYTAVAVGLYTMLNGALTYWLSDVEKGTVYQGAAPSGEKITISSSTKKHDPTYRLSITVEPKGAEPQVVEIAKPFAAFFDQTGRFVAAPFQEALASSVPVIGKADPKRVKLASQTMLDANPELLDALLAANPEGSSTAAEAAEKKGGKRRKA</sequence>
<keyword evidence="7 10" id="KW-0472">Membrane</keyword>
<dbReference type="OrthoDB" id="29558at2759"/>
<feature type="region of interest" description="Disordered" evidence="9">
    <location>
        <begin position="282"/>
        <end position="303"/>
    </location>
</feature>
<evidence type="ECO:0000256" key="1">
    <source>
        <dbReference type="ARBA" id="ARBA00004477"/>
    </source>
</evidence>
<comment type="caution">
    <text evidence="11">The sequence shown here is derived from an EMBL/GenBank/DDBJ whole genome shotgun (WGS) entry which is preliminary data.</text>
</comment>
<keyword evidence="5" id="KW-0256">Endoplasmic reticulum</keyword>
<dbReference type="STRING" id="94208.A0A2S4KWM5"/>
<feature type="transmembrane region" description="Helical" evidence="10">
    <location>
        <begin position="123"/>
        <end position="141"/>
    </location>
</feature>
<accession>A0A2S4KWM5</accession>
<gene>
    <name evidence="11" type="ORF">TPAR_05250</name>
</gene>
<dbReference type="Pfam" id="PF06703">
    <property type="entry name" value="SPC25"/>
    <property type="match status" value="1"/>
</dbReference>
<comment type="subcellular location">
    <subcellularLocation>
        <location evidence="1">Endoplasmic reticulum membrane</location>
        <topology evidence="1">Multi-pass membrane protein</topology>
    </subcellularLocation>
</comment>
<dbReference type="PANTHER" id="PTHR13085">
    <property type="entry name" value="MICROSOMAL SIGNAL PEPTIDASE 25 KDA SUBUNIT"/>
    <property type="match status" value="1"/>
</dbReference>